<dbReference type="PhylomeDB" id="Q93556"/>
<dbReference type="InParanoid" id="Q93556"/>
<evidence type="ECO:0000313" key="2">
    <source>
        <dbReference type="EMBL" id="CAB02977.1"/>
    </source>
</evidence>
<dbReference type="WormBase" id="F23A7.3">
    <property type="protein sequence ID" value="CE09577"/>
    <property type="gene ID" value="WBGene00009068"/>
</dbReference>
<dbReference type="GeneID" id="184878"/>
<dbReference type="HOGENOM" id="CLU_1016478_0_0_1"/>
<name>Q93556_CAEEL</name>
<feature type="coiled-coil region" evidence="1">
    <location>
        <begin position="220"/>
        <end position="247"/>
    </location>
</feature>
<dbReference type="AlphaFoldDB" id="Q93556"/>
<feature type="coiled-coil region" evidence="1">
    <location>
        <begin position="153"/>
        <end position="187"/>
    </location>
</feature>
<dbReference type="AGR" id="WB:WBGene00009068"/>
<evidence type="ECO:0000256" key="1">
    <source>
        <dbReference type="SAM" id="Coils"/>
    </source>
</evidence>
<dbReference type="IntAct" id="Q93556">
    <property type="interactions" value="2"/>
</dbReference>
<dbReference type="EMBL" id="BX284606">
    <property type="protein sequence ID" value="CAB02977.1"/>
    <property type="molecule type" value="Genomic_DNA"/>
</dbReference>
<proteinExistence type="predicted"/>
<sequence length="274" mass="32086">MVRIICKRKTAEDKPNAFEFKKVNKGLTSPSDGPFVIAHFPKNMIWEIDQETSNEKYIAYFPTIVSSPDTKRLMENDQLKMLYEKLRDHKSGPLKTQIDGTNFVAVEQDAEPHQIESIQLLPNGNLKLYWPVICRDELEEDTNKEFNEMKKDLYETKRELTEVRISLMNLEAEHRTLQTNCNRKDTQLFERHEEIQQLKDHIQWKSKDTEVAAKMVFQMQNKHKEEVEKYTSTISKLKEEVVAKDKEIVENKTANDNMVSALLGLINKQRRVGT</sequence>
<dbReference type="STRING" id="6239.F23A7.3.1"/>
<dbReference type="KEGG" id="cel:CELE_F23A7.3"/>
<keyword evidence="1" id="KW-0175">Coiled coil</keyword>
<dbReference type="UCSC" id="F23A7.3">
    <property type="organism name" value="c. elegans"/>
</dbReference>
<evidence type="ECO:0000313" key="3">
    <source>
        <dbReference type="Proteomes" id="UP000001940"/>
    </source>
</evidence>
<dbReference type="Bgee" id="WBGene00009068">
    <property type="expression patterns" value="Expressed in larva and 1 other cell type or tissue"/>
</dbReference>
<dbReference type="SMR" id="Q93556"/>
<dbReference type="Proteomes" id="UP000001940">
    <property type="component" value="Chromosome X"/>
</dbReference>
<reference evidence="2 3" key="1">
    <citation type="journal article" date="1998" name="Science">
        <title>Genome sequence of the nematode C. elegans: a platform for investigating biology.</title>
        <authorList>
            <consortium name="The C. elegans sequencing consortium"/>
            <person name="Sulson J.E."/>
            <person name="Waterston R."/>
        </authorList>
    </citation>
    <scope>NUCLEOTIDE SEQUENCE [LARGE SCALE GENOMIC DNA]</scope>
    <source>
        <strain evidence="2 3">Bristol N2</strain>
    </source>
</reference>
<dbReference type="FunCoup" id="Q93556">
    <property type="interactions" value="316"/>
</dbReference>
<organism evidence="2 3">
    <name type="scientific">Caenorhabditis elegans</name>
    <dbReference type="NCBI Taxonomy" id="6239"/>
    <lineage>
        <taxon>Eukaryota</taxon>
        <taxon>Metazoa</taxon>
        <taxon>Ecdysozoa</taxon>
        <taxon>Nematoda</taxon>
        <taxon>Chromadorea</taxon>
        <taxon>Rhabditida</taxon>
        <taxon>Rhabditina</taxon>
        <taxon>Rhabditomorpha</taxon>
        <taxon>Rhabditoidea</taxon>
        <taxon>Rhabditidae</taxon>
        <taxon>Peloderinae</taxon>
        <taxon>Caenorhabditis</taxon>
    </lineage>
</organism>
<dbReference type="RefSeq" id="NP_510643.1">
    <property type="nucleotide sequence ID" value="NM_078242.1"/>
</dbReference>
<keyword evidence="3" id="KW-1185">Reference proteome</keyword>
<evidence type="ECO:0000313" key="4">
    <source>
        <dbReference type="WormBase" id="F23A7.3"/>
    </source>
</evidence>
<dbReference type="CTD" id="184878"/>
<accession>Q93556</accession>
<gene>
    <name evidence="2" type="ORF">CELE_F23A7.3</name>
    <name evidence="2 4" type="ORF">F23A7.3</name>
</gene>
<dbReference type="eggNOG" id="KOG0157">
    <property type="taxonomic scope" value="Eukaryota"/>
</dbReference>
<dbReference type="PIR" id="T21284">
    <property type="entry name" value="T21284"/>
</dbReference>
<protein>
    <submittedName>
        <fullName evidence="2">Crinkler (CRN) family protein</fullName>
    </submittedName>
</protein>
<dbReference type="PaxDb" id="6239-F23A7.3"/>